<dbReference type="eggNOG" id="COG1853">
    <property type="taxonomic scope" value="Bacteria"/>
</dbReference>
<accession>E6K0C7</accession>
<comment type="caution">
    <text evidence="5">The sequence shown here is derived from an EMBL/GenBank/DDBJ whole genome shotgun (WGS) entry which is preliminary data.</text>
</comment>
<dbReference type="EMBL" id="AEON01000001">
    <property type="protein sequence ID" value="EFT84200.1"/>
    <property type="molecule type" value="Genomic_DNA"/>
</dbReference>
<feature type="domain" description="Flavin reductase like" evidence="4">
    <location>
        <begin position="23"/>
        <end position="161"/>
    </location>
</feature>
<evidence type="ECO:0000256" key="3">
    <source>
        <dbReference type="ARBA" id="ARBA00038054"/>
    </source>
</evidence>
<organism evidence="5 6">
    <name type="scientific">Parascardovia denticolens DSM 10105 = JCM 12538</name>
    <dbReference type="NCBI Taxonomy" id="864564"/>
    <lineage>
        <taxon>Bacteria</taxon>
        <taxon>Bacillati</taxon>
        <taxon>Actinomycetota</taxon>
        <taxon>Actinomycetes</taxon>
        <taxon>Bifidobacteriales</taxon>
        <taxon>Bifidobacteriaceae</taxon>
        <taxon>Parascardovia</taxon>
    </lineage>
</organism>
<dbReference type="GO" id="GO:0016646">
    <property type="term" value="F:oxidoreductase activity, acting on the CH-NH group of donors, NAD or NADP as acceptor"/>
    <property type="evidence" value="ECO:0007669"/>
    <property type="project" value="UniProtKB-ARBA"/>
</dbReference>
<dbReference type="HOGENOM" id="CLU_096489_0_0_11"/>
<dbReference type="Pfam" id="PF01613">
    <property type="entry name" value="Flavin_Reduct"/>
    <property type="match status" value="1"/>
</dbReference>
<dbReference type="Gene3D" id="2.30.110.10">
    <property type="entry name" value="Electron Transport, Fmn-binding Protein, Chain A"/>
    <property type="match status" value="1"/>
</dbReference>
<reference evidence="5 6" key="1">
    <citation type="submission" date="2010-12" db="EMBL/GenBank/DDBJ databases">
        <authorList>
            <person name="Muzny D."/>
            <person name="Qin X."/>
            <person name="Buhay C."/>
            <person name="Dugan-Rocha S."/>
            <person name="Ding Y."/>
            <person name="Chen G."/>
            <person name="Hawes A."/>
            <person name="Holder M."/>
            <person name="Jhangiani S."/>
            <person name="Johnson A."/>
            <person name="Khan Z."/>
            <person name="Li Z."/>
            <person name="Liu W."/>
            <person name="Liu X."/>
            <person name="Perez L."/>
            <person name="Shen H."/>
            <person name="Wang Q."/>
            <person name="Watt J."/>
            <person name="Xi L."/>
            <person name="Xin Y."/>
            <person name="Zhou J."/>
            <person name="Deng J."/>
            <person name="Jiang H."/>
            <person name="Liu Y."/>
            <person name="Qu J."/>
            <person name="Song X.-Z."/>
            <person name="Zhang L."/>
            <person name="Villasana D."/>
            <person name="Johnson A."/>
            <person name="Liu J."/>
            <person name="Liyanage D."/>
            <person name="Lorensuhewa L."/>
            <person name="Robinson T."/>
            <person name="Song A."/>
            <person name="Song B.-B."/>
            <person name="Dinh H."/>
            <person name="Thornton R."/>
            <person name="Coyle M."/>
            <person name="Francisco L."/>
            <person name="Jackson L."/>
            <person name="Javaid M."/>
            <person name="Korchina V."/>
            <person name="Kovar C."/>
            <person name="Mata R."/>
            <person name="Mathew T."/>
            <person name="Ngo R."/>
            <person name="Nguyen L."/>
            <person name="Nguyen N."/>
            <person name="Okwuonu G."/>
            <person name="Ongeri F."/>
            <person name="Pham C."/>
            <person name="Simmons D."/>
            <person name="Wilczek-Boney K."/>
            <person name="Hale W."/>
            <person name="Jakkamsetti A."/>
            <person name="Pham P."/>
            <person name="Ruth R."/>
            <person name="San Lucas F."/>
            <person name="Warren J."/>
            <person name="Zhang J."/>
            <person name="Zhao Z."/>
            <person name="Zhou C."/>
            <person name="Zhu D."/>
            <person name="Lee S."/>
            <person name="Bess C."/>
            <person name="Blankenburg K."/>
            <person name="Forbes L."/>
            <person name="Fu Q."/>
            <person name="Gubbala S."/>
            <person name="Hirani K."/>
            <person name="Jayaseelan J.C."/>
            <person name="Lara F."/>
            <person name="Munidasa M."/>
            <person name="Palculict T."/>
            <person name="Patil S."/>
            <person name="Pu L.-L."/>
            <person name="Saada N."/>
            <person name="Tang L."/>
            <person name="Weissenberger G."/>
            <person name="Zhu Y."/>
            <person name="Hemphill L."/>
            <person name="Shang Y."/>
            <person name="Youmans B."/>
            <person name="Ayvaz T."/>
            <person name="Ross M."/>
            <person name="Santibanez J."/>
            <person name="Aqrawi P."/>
            <person name="Gross S."/>
            <person name="Joshi V."/>
            <person name="Fowler G."/>
            <person name="Nazareth L."/>
            <person name="Reid J."/>
            <person name="Worley K."/>
            <person name="Petrosino J."/>
            <person name="Highlander S."/>
            <person name="Gibbs R."/>
        </authorList>
    </citation>
    <scope>NUCLEOTIDE SEQUENCE [LARGE SCALE GENOMIC DNA]</scope>
    <source>
        <strain evidence="5 6">DSM 10105</strain>
    </source>
</reference>
<evidence type="ECO:0000313" key="5">
    <source>
        <dbReference type="EMBL" id="EFT84200.1"/>
    </source>
</evidence>
<dbReference type="Proteomes" id="UP000004946">
    <property type="component" value="Chromosome"/>
</dbReference>
<comment type="cofactor">
    <cofactor evidence="1">
        <name>FMN</name>
        <dbReference type="ChEBI" id="CHEBI:58210"/>
    </cofactor>
</comment>
<keyword evidence="6" id="KW-1185">Reference proteome</keyword>
<dbReference type="AlphaFoldDB" id="E6K0C7"/>
<dbReference type="GO" id="GO:0010181">
    <property type="term" value="F:FMN binding"/>
    <property type="evidence" value="ECO:0007669"/>
    <property type="project" value="InterPro"/>
</dbReference>
<evidence type="ECO:0000313" key="6">
    <source>
        <dbReference type="Proteomes" id="UP000004946"/>
    </source>
</evidence>
<dbReference type="PATRIC" id="fig|864564.6.peg.508"/>
<protein>
    <recommendedName>
        <fullName evidence="4">Flavin reductase like domain-containing protein</fullName>
    </recommendedName>
</protein>
<dbReference type="InterPro" id="IPR002563">
    <property type="entry name" value="Flavin_Rdtase-like_dom"/>
</dbReference>
<evidence type="ECO:0000259" key="4">
    <source>
        <dbReference type="Pfam" id="PF01613"/>
    </source>
</evidence>
<comment type="similarity">
    <text evidence="3">Belongs to the flavoredoxin family.</text>
</comment>
<name>E6K0C7_PARDN</name>
<gene>
    <name evidence="5" type="ORF">HMPREF0620_1205</name>
</gene>
<evidence type="ECO:0000256" key="1">
    <source>
        <dbReference type="ARBA" id="ARBA00001917"/>
    </source>
</evidence>
<dbReference type="PANTHER" id="PTHR43567:SF1">
    <property type="entry name" value="FLAVOREDOXIN"/>
    <property type="match status" value="1"/>
</dbReference>
<dbReference type="KEGG" id="pdo:PSDT_0463"/>
<evidence type="ECO:0000256" key="2">
    <source>
        <dbReference type="ARBA" id="ARBA00022630"/>
    </source>
</evidence>
<sequence length="217" mass="24308">MGDSATMETMLVEYGTQKLYYGFPVFILGYEDDKHGMNITTCTSSYSLRNTVSVGMLSTSNAAHQMKESGRFSMNVIDEGMMAVAEFAGIKRGGTNKAGRPGTDKLQESGVDFQAMEGLPVLSRARIVLLCDVVEVHEFDQVTHFTASISKRLIDDSLLDEKGHFIYRDFNPVIYEGDTRRRMYRFIENGEEGHEDILPFGSYARAARGRKGENQED</sequence>
<dbReference type="RefSeq" id="WP_006290594.1">
    <property type="nucleotide sequence ID" value="NZ_AP012333.1"/>
</dbReference>
<dbReference type="InterPro" id="IPR052174">
    <property type="entry name" value="Flavoredoxin"/>
</dbReference>
<dbReference type="InterPro" id="IPR012349">
    <property type="entry name" value="Split_barrel_FMN-bd"/>
</dbReference>
<proteinExistence type="inferred from homology"/>
<dbReference type="PANTHER" id="PTHR43567">
    <property type="entry name" value="FLAVOREDOXIN-RELATED-RELATED"/>
    <property type="match status" value="1"/>
</dbReference>
<keyword evidence="2" id="KW-0285">Flavoprotein</keyword>
<dbReference type="SUPFAM" id="SSF50475">
    <property type="entry name" value="FMN-binding split barrel"/>
    <property type="match status" value="1"/>
</dbReference>